<evidence type="ECO:0000256" key="3">
    <source>
        <dbReference type="ARBA" id="ARBA00023172"/>
    </source>
</evidence>
<dbReference type="RefSeq" id="WP_184203982.1">
    <property type="nucleotide sequence ID" value="NZ_JACHGW010000009.1"/>
</dbReference>
<dbReference type="InterPro" id="IPR044068">
    <property type="entry name" value="CB"/>
</dbReference>
<dbReference type="Pfam" id="PF00589">
    <property type="entry name" value="Phage_integrase"/>
    <property type="match status" value="1"/>
</dbReference>
<dbReference type="SUPFAM" id="SSF56349">
    <property type="entry name" value="DNA breaking-rejoining enzymes"/>
    <property type="match status" value="1"/>
</dbReference>
<reference evidence="8 9" key="1">
    <citation type="submission" date="2020-08" db="EMBL/GenBank/DDBJ databases">
        <title>Genomic Encyclopedia of Type Strains, Phase IV (KMG-IV): sequencing the most valuable type-strain genomes for metagenomic binning, comparative biology and taxonomic classification.</title>
        <authorList>
            <person name="Goeker M."/>
        </authorList>
    </citation>
    <scope>NUCLEOTIDE SEQUENCE [LARGE SCALE GENOMIC DNA]</scope>
    <source>
        <strain evidence="8 9">DSM 23562</strain>
    </source>
</reference>
<dbReference type="InterPro" id="IPR052925">
    <property type="entry name" value="Phage_Integrase-like_Recomb"/>
</dbReference>
<dbReference type="PANTHER" id="PTHR34605">
    <property type="entry name" value="PHAGE_INTEGRASE DOMAIN-CONTAINING PROTEIN"/>
    <property type="match status" value="1"/>
</dbReference>
<protein>
    <submittedName>
        <fullName evidence="8">Site-specific recombinase XerD</fullName>
    </submittedName>
</protein>
<accession>A0A7W9WA37</accession>
<dbReference type="InterPro" id="IPR011010">
    <property type="entry name" value="DNA_brk_join_enz"/>
</dbReference>
<evidence type="ECO:0000256" key="2">
    <source>
        <dbReference type="ARBA" id="ARBA00023125"/>
    </source>
</evidence>
<dbReference type="Pfam" id="PF02899">
    <property type="entry name" value="Phage_int_SAM_1"/>
    <property type="match status" value="1"/>
</dbReference>
<dbReference type="Proteomes" id="UP000520814">
    <property type="component" value="Unassembled WGS sequence"/>
</dbReference>
<dbReference type="GO" id="GO:0003677">
    <property type="term" value="F:DNA binding"/>
    <property type="evidence" value="ECO:0007669"/>
    <property type="project" value="UniProtKB-UniRule"/>
</dbReference>
<organism evidence="8 9">
    <name type="scientific">Armatimonas rosea</name>
    <dbReference type="NCBI Taxonomy" id="685828"/>
    <lineage>
        <taxon>Bacteria</taxon>
        <taxon>Bacillati</taxon>
        <taxon>Armatimonadota</taxon>
        <taxon>Armatimonadia</taxon>
        <taxon>Armatimonadales</taxon>
        <taxon>Armatimonadaceae</taxon>
        <taxon>Armatimonas</taxon>
    </lineage>
</organism>
<evidence type="ECO:0000259" key="6">
    <source>
        <dbReference type="PROSITE" id="PS51898"/>
    </source>
</evidence>
<proteinExistence type="predicted"/>
<gene>
    <name evidence="8" type="ORF">HNQ39_005742</name>
</gene>
<dbReference type="InterPro" id="IPR013762">
    <property type="entry name" value="Integrase-like_cat_sf"/>
</dbReference>
<keyword evidence="3" id="KW-0233">DNA recombination</keyword>
<evidence type="ECO:0000256" key="5">
    <source>
        <dbReference type="SAM" id="MobiDB-lite"/>
    </source>
</evidence>
<keyword evidence="2 4" id="KW-0238">DNA-binding</keyword>
<evidence type="ECO:0000256" key="4">
    <source>
        <dbReference type="PROSITE-ProRule" id="PRU01248"/>
    </source>
</evidence>
<feature type="compositionally biased region" description="Acidic residues" evidence="5">
    <location>
        <begin position="167"/>
        <end position="178"/>
    </location>
</feature>
<name>A0A7W9WA37_ARMRO</name>
<dbReference type="InterPro" id="IPR002104">
    <property type="entry name" value="Integrase_catalytic"/>
</dbReference>
<dbReference type="AlphaFoldDB" id="A0A7W9WA37"/>
<keyword evidence="1" id="KW-0229">DNA integration</keyword>
<dbReference type="GO" id="GO:0006310">
    <property type="term" value="P:DNA recombination"/>
    <property type="evidence" value="ECO:0007669"/>
    <property type="project" value="UniProtKB-KW"/>
</dbReference>
<dbReference type="InterPro" id="IPR010998">
    <property type="entry name" value="Integrase_recombinase_N"/>
</dbReference>
<dbReference type="EMBL" id="JACHGW010000009">
    <property type="protein sequence ID" value="MBB6053895.1"/>
    <property type="molecule type" value="Genomic_DNA"/>
</dbReference>
<comment type="caution">
    <text evidence="8">The sequence shown here is derived from an EMBL/GenBank/DDBJ whole genome shotgun (WGS) entry which is preliminary data.</text>
</comment>
<evidence type="ECO:0000256" key="1">
    <source>
        <dbReference type="ARBA" id="ARBA00022908"/>
    </source>
</evidence>
<feature type="region of interest" description="Disordered" evidence="5">
    <location>
        <begin position="159"/>
        <end position="179"/>
    </location>
</feature>
<dbReference type="GO" id="GO:0015074">
    <property type="term" value="P:DNA integration"/>
    <property type="evidence" value="ECO:0007669"/>
    <property type="project" value="UniProtKB-KW"/>
</dbReference>
<dbReference type="CDD" id="cd00799">
    <property type="entry name" value="INT_Cre_C"/>
    <property type="match status" value="1"/>
</dbReference>
<evidence type="ECO:0000259" key="7">
    <source>
        <dbReference type="PROSITE" id="PS51900"/>
    </source>
</evidence>
<dbReference type="Gene3D" id="1.10.443.10">
    <property type="entry name" value="Intergrase catalytic core"/>
    <property type="match status" value="1"/>
</dbReference>
<dbReference type="PANTHER" id="PTHR34605:SF3">
    <property type="entry name" value="P CELL-TYPE AGGLUTINATION PROTEIN MAP4-LIKE-RELATED"/>
    <property type="match status" value="1"/>
</dbReference>
<dbReference type="PROSITE" id="PS51898">
    <property type="entry name" value="TYR_RECOMBINASE"/>
    <property type="match status" value="1"/>
</dbReference>
<evidence type="ECO:0000313" key="9">
    <source>
        <dbReference type="Proteomes" id="UP000520814"/>
    </source>
</evidence>
<dbReference type="InterPro" id="IPR004107">
    <property type="entry name" value="Integrase_SAM-like_N"/>
</dbReference>
<dbReference type="SUPFAM" id="SSF47823">
    <property type="entry name" value="lambda integrase-like, N-terminal domain"/>
    <property type="match status" value="1"/>
</dbReference>
<feature type="domain" description="Core-binding (CB)" evidence="7">
    <location>
        <begin position="29"/>
        <end position="111"/>
    </location>
</feature>
<dbReference type="Gene3D" id="1.10.150.130">
    <property type="match status" value="1"/>
</dbReference>
<dbReference type="PROSITE" id="PS51900">
    <property type="entry name" value="CB"/>
    <property type="match status" value="1"/>
</dbReference>
<evidence type="ECO:0000313" key="8">
    <source>
        <dbReference type="EMBL" id="MBB6053895.1"/>
    </source>
</evidence>
<keyword evidence="9" id="KW-1185">Reference proteome</keyword>
<feature type="domain" description="Tyr recombinase" evidence="6">
    <location>
        <begin position="154"/>
        <end position="357"/>
    </location>
</feature>
<sequence length="361" mass="39240">MENENGEKVGFGAARGELVPVIETSGELSEVAKLTQEARDYIQDAKAKNTIRAYTSDWKDFTDWCKIHRRESLPAGSETVALYITHLARGLKTSTIQRRISSISQAHAAAGYDDSPTKTALVRATWQGIRRSKGVAAQGKAPVLMPDLRAMVEHLPKEVAKGKGEEETVDEPREDDEQPRDRLIACRDRALLLLGFAGAMRRSELVGLDVADVIETADGLVVTIRRSKTDQEGQGRKIGIPYGSKLATCPVRALRAWRARAKITEGSLFRQVNRHGKVLEGRLGDRTVALVVKRAVAATGVDAASYAGHSLRAGLATAAAMAGVSERVIQGQTGHKSLPILRRYIREGSLFRENAAAEVGL</sequence>